<protein>
    <submittedName>
        <fullName evidence="1">Uncharacterized protein</fullName>
    </submittedName>
</protein>
<sequence>PGKELPVARPDFFLRWKMCNKMKEVDPDVNFYSIRPLSHEFMNFVDGNRTIEEIANAVGYEYDMKIKGEHVLIYFTYFKDKGLLTFSHK</sequence>
<evidence type="ECO:0000313" key="1">
    <source>
        <dbReference type="EMBL" id="GAF79329.1"/>
    </source>
</evidence>
<dbReference type="AlphaFoldDB" id="X0SE97"/>
<accession>X0SE97</accession>
<organism evidence="1">
    <name type="scientific">marine sediment metagenome</name>
    <dbReference type="NCBI Taxonomy" id="412755"/>
    <lineage>
        <taxon>unclassified sequences</taxon>
        <taxon>metagenomes</taxon>
        <taxon>ecological metagenomes</taxon>
    </lineage>
</organism>
<name>X0SE97_9ZZZZ</name>
<dbReference type="EMBL" id="BARS01003212">
    <property type="protein sequence ID" value="GAF79329.1"/>
    <property type="molecule type" value="Genomic_DNA"/>
</dbReference>
<comment type="caution">
    <text evidence="1">The sequence shown here is derived from an EMBL/GenBank/DDBJ whole genome shotgun (WGS) entry which is preliminary data.</text>
</comment>
<feature type="non-terminal residue" evidence="1">
    <location>
        <position position="1"/>
    </location>
</feature>
<reference evidence="1" key="1">
    <citation type="journal article" date="2014" name="Front. Microbiol.">
        <title>High frequency of phylogenetically diverse reductive dehalogenase-homologous genes in deep subseafloor sedimentary metagenomes.</title>
        <authorList>
            <person name="Kawai M."/>
            <person name="Futagami T."/>
            <person name="Toyoda A."/>
            <person name="Takaki Y."/>
            <person name="Nishi S."/>
            <person name="Hori S."/>
            <person name="Arai W."/>
            <person name="Tsubouchi T."/>
            <person name="Morono Y."/>
            <person name="Uchiyama I."/>
            <person name="Ito T."/>
            <person name="Fujiyama A."/>
            <person name="Inagaki F."/>
            <person name="Takami H."/>
        </authorList>
    </citation>
    <scope>NUCLEOTIDE SEQUENCE</scope>
    <source>
        <strain evidence="1">Expedition CK06-06</strain>
    </source>
</reference>
<proteinExistence type="predicted"/>
<gene>
    <name evidence="1" type="ORF">S01H1_06195</name>
</gene>